<keyword evidence="5" id="KW-1185">Reference proteome</keyword>
<feature type="domain" description="Transglycosylase SLT" evidence="3">
    <location>
        <begin position="98"/>
        <end position="216"/>
    </location>
</feature>
<dbReference type="Gene3D" id="1.10.530.10">
    <property type="match status" value="1"/>
</dbReference>
<evidence type="ECO:0000259" key="3">
    <source>
        <dbReference type="Pfam" id="PF01464"/>
    </source>
</evidence>
<dbReference type="Proteomes" id="UP000830326">
    <property type="component" value="Chromosome"/>
</dbReference>
<dbReference type="Pfam" id="PF01464">
    <property type="entry name" value="SLT"/>
    <property type="match status" value="1"/>
</dbReference>
<feature type="transmembrane region" description="Helical" evidence="2">
    <location>
        <begin position="6"/>
        <end position="24"/>
    </location>
</feature>
<organism evidence="4 5">
    <name type="scientific">Halobacillus amylolyticus</name>
    <dbReference type="NCBI Taxonomy" id="2932259"/>
    <lineage>
        <taxon>Bacteria</taxon>
        <taxon>Bacillati</taxon>
        <taxon>Bacillota</taxon>
        <taxon>Bacilli</taxon>
        <taxon>Bacillales</taxon>
        <taxon>Bacillaceae</taxon>
        <taxon>Halobacillus</taxon>
    </lineage>
</organism>
<dbReference type="PANTHER" id="PTHR37423">
    <property type="entry name" value="SOLUBLE LYTIC MUREIN TRANSGLYCOSYLASE-RELATED"/>
    <property type="match status" value="1"/>
</dbReference>
<dbReference type="SUPFAM" id="SSF53955">
    <property type="entry name" value="Lysozyme-like"/>
    <property type="match status" value="1"/>
</dbReference>
<sequence>MKGLVIFVQVGISIILVVGTYLIMNHYKEQETSAIAEKNKRLNEKIERLQAKSDYLLTETGVRKKTQEFKKWPNHAKLANIFYEDSDQKFKKSWALYLIKQSAQYGVDPYVAYELLKVETGGTFDPKLVGPETEYGRAYGMAQFMKNTAPWIAEMAGLPYKDELLFDPYYSMQLSVVYLDYLHNKYDNWDKALTAYHRGVGGLKDYIDKNGHAESWYAKEIQSKAEAYETIALVNK</sequence>
<dbReference type="InterPro" id="IPR008258">
    <property type="entry name" value="Transglycosylase_SLT_dom_1"/>
</dbReference>
<evidence type="ECO:0000313" key="4">
    <source>
        <dbReference type="EMBL" id="UOR12293.1"/>
    </source>
</evidence>
<dbReference type="PANTHER" id="PTHR37423:SF2">
    <property type="entry name" value="MEMBRANE-BOUND LYTIC MUREIN TRANSGLYCOSYLASE C"/>
    <property type="match status" value="1"/>
</dbReference>
<protein>
    <submittedName>
        <fullName evidence="4">Transglycosylase SLT domain-containing protein</fullName>
    </submittedName>
</protein>
<dbReference type="RefSeq" id="WP_245033016.1">
    <property type="nucleotide sequence ID" value="NZ_CP095075.1"/>
</dbReference>
<keyword evidence="1" id="KW-0175">Coiled coil</keyword>
<evidence type="ECO:0000256" key="2">
    <source>
        <dbReference type="SAM" id="Phobius"/>
    </source>
</evidence>
<reference evidence="4" key="1">
    <citation type="submission" date="2022-04" db="EMBL/GenBank/DDBJ databases">
        <title>Halobacillus sp. isolated from saltern.</title>
        <authorList>
            <person name="Won M."/>
            <person name="Lee C.-M."/>
            <person name="Woen H.-Y."/>
            <person name="Kwon S.-W."/>
        </authorList>
    </citation>
    <scope>NUCLEOTIDE SEQUENCE</scope>
    <source>
        <strain evidence="4">SSHM10-5</strain>
    </source>
</reference>
<proteinExistence type="predicted"/>
<evidence type="ECO:0000256" key="1">
    <source>
        <dbReference type="SAM" id="Coils"/>
    </source>
</evidence>
<accession>A0ABY4HBN5</accession>
<keyword evidence="2" id="KW-0472">Membrane</keyword>
<dbReference type="InterPro" id="IPR023346">
    <property type="entry name" value="Lysozyme-like_dom_sf"/>
</dbReference>
<name>A0ABY4HBN5_9BACI</name>
<gene>
    <name evidence="4" type="ORF">MUO15_01780</name>
</gene>
<keyword evidence="2" id="KW-0812">Transmembrane</keyword>
<evidence type="ECO:0000313" key="5">
    <source>
        <dbReference type="Proteomes" id="UP000830326"/>
    </source>
</evidence>
<feature type="coiled-coil region" evidence="1">
    <location>
        <begin position="28"/>
        <end position="59"/>
    </location>
</feature>
<dbReference type="EMBL" id="CP095075">
    <property type="protein sequence ID" value="UOR12293.1"/>
    <property type="molecule type" value="Genomic_DNA"/>
</dbReference>
<keyword evidence="2" id="KW-1133">Transmembrane helix</keyword>